<evidence type="ECO:0000256" key="2">
    <source>
        <dbReference type="ARBA" id="ARBA00022801"/>
    </source>
</evidence>
<dbReference type="Proteomes" id="UP000287394">
    <property type="component" value="Chromosome"/>
</dbReference>
<feature type="domain" description="Beta-mannosidase-like galactose-binding" evidence="3">
    <location>
        <begin position="989"/>
        <end position="1063"/>
    </location>
</feature>
<dbReference type="KEGG" id="ccot:CCAX7_43640"/>
<dbReference type="Gene3D" id="2.60.120.260">
    <property type="entry name" value="Galactose-binding domain-like"/>
    <property type="match status" value="1"/>
</dbReference>
<dbReference type="Pfam" id="PF17132">
    <property type="entry name" value="Glyco_hydro_106"/>
    <property type="match status" value="2"/>
</dbReference>
<keyword evidence="5" id="KW-1185">Reference proteome</keyword>
<dbReference type="AlphaFoldDB" id="A0A402CXD2"/>
<dbReference type="InterPro" id="IPR054593">
    <property type="entry name" value="Beta-mannosidase-like_N2"/>
</dbReference>
<protein>
    <recommendedName>
        <fullName evidence="3">Beta-mannosidase-like galactose-binding domain-containing protein</fullName>
    </recommendedName>
</protein>
<sequence length="1133" mass="122634">MPRSRNWVLIGCALSALAGMPAVESYAATAPANTGDALAREFASPPASARPWVYWFWLNGNITREGITADLEAMKRVGIGGVLIMEVDQGAPAGPMTFAGPEWRKLFTFAASEAQRLGLEINMNNDAGWCGSGGPWITPELSMQKLVWTETAVHGGDSVSIELAAPESVQGFYKDIAVLAFPTPKAGFTIPDIRGKASFDRQEFDAAPASYPIVPSEQTIPKAGVIDLTSKFLGGKLAWTSPAGEWTVLRIGHTSTGVENHPAPAGGLGLESDKLSVAATDAAFDGLIGKLISDTGTLAGKSFISTHIDSWEVGSNNWSPQFREDFQRLRGYDPLPYLPIVTGRVLESEEVSERFLWDLRRTVADLVSANYAGRMRDRAHAKGLRLSMEAYDGAPTDDIQYAENADEPMSEFWWPVSNNACLFSTAEMASSAHVTGKPIVGAESFTAGDEERWRTAPGDIKFRGDWAFCHGVNRFVFHRYAMQPWAGTDPNATGSEPLLRAPGMTMGPWGQHYERTETWWSQSKPWHEYLSRCQSMLRMGHYAADICYLQPEGAPRRYSPPQGTGKYASDGCSADIVLNRMSVKNGRIVLPDGMNYRVLALPDSQTMTPALLKKIAELVKAGATVVGSRPRKSPSLTGYPVCDGEVATLAASLWGSAESTVPGRRSVGKGRVVWGQTAEEYLDASGIPADFAASPGVKADVEYIHRTLPNGIEAYFVANLSPMTLNGTYSFRVTGKRPEIWSPETGKTELAAIYTDHNGVTTLPLHFDASESRFIVFRPASKKTDPIVSITRDGTPITSSPSDVNHLKVFSATYGPPGDAARTRDVRAKVQTLLDSGARVFQVADLANGDDPAFGVVKTVTIQYTDGKATLTAMGQDPDTIQLSVDADFPQSRIADLHADADGKLTLEAWAPGRYVATTASGKTLIAKIPPAAEPISLGGPWQARFPAKSGGTPLSAPIRSDDKTVEFDALQSWSLSSDNAVKYFSGTAAYTKNFTVPASLIDPTTPVMLDLGKVKAITQVFINGQDLGILWKAPYRIDVTSALKVGDNEITVKVTNLWINRMIGDEQLPEDSSRNGDGTLKEYPAWLAANQPSPTGRQTFTTWRLWGKDSPLQESGLIGPVTLYPTRTAELR</sequence>
<keyword evidence="2" id="KW-0378">Hydrolase</keyword>
<organism evidence="4 5">
    <name type="scientific">Capsulimonas corticalis</name>
    <dbReference type="NCBI Taxonomy" id="2219043"/>
    <lineage>
        <taxon>Bacteria</taxon>
        <taxon>Bacillati</taxon>
        <taxon>Armatimonadota</taxon>
        <taxon>Armatimonadia</taxon>
        <taxon>Capsulimonadales</taxon>
        <taxon>Capsulimonadaceae</taxon>
        <taxon>Capsulimonas</taxon>
    </lineage>
</organism>
<keyword evidence="1" id="KW-0732">Signal</keyword>
<name>A0A402CXD2_9BACT</name>
<dbReference type="PANTHER" id="PTHR43817">
    <property type="entry name" value="GLYCOSYL HYDROLASE"/>
    <property type="match status" value="1"/>
</dbReference>
<proteinExistence type="predicted"/>
<dbReference type="SUPFAM" id="SSF49785">
    <property type="entry name" value="Galactose-binding domain-like"/>
    <property type="match status" value="1"/>
</dbReference>
<dbReference type="PANTHER" id="PTHR43817:SF1">
    <property type="entry name" value="HYDROLASE, FAMILY 43, PUTATIVE (AFU_ORTHOLOGUE AFUA_3G01660)-RELATED"/>
    <property type="match status" value="1"/>
</dbReference>
<evidence type="ECO:0000313" key="4">
    <source>
        <dbReference type="EMBL" id="BDI32313.1"/>
    </source>
</evidence>
<dbReference type="GO" id="GO:0004553">
    <property type="term" value="F:hydrolase activity, hydrolyzing O-glycosyl compounds"/>
    <property type="evidence" value="ECO:0007669"/>
    <property type="project" value="UniProtKB-ARBA"/>
</dbReference>
<evidence type="ECO:0000313" key="5">
    <source>
        <dbReference type="Proteomes" id="UP000287394"/>
    </source>
</evidence>
<dbReference type="InterPro" id="IPR008979">
    <property type="entry name" value="Galactose-bd-like_sf"/>
</dbReference>
<reference evidence="4 5" key="1">
    <citation type="journal article" date="2019" name="Int. J. Syst. Evol. Microbiol.">
        <title>Capsulimonas corticalis gen. nov., sp. nov., an aerobic capsulated bacterium, of a novel bacterial order, Capsulimonadales ord. nov., of the class Armatimonadia of the phylum Armatimonadetes.</title>
        <authorList>
            <person name="Li J."/>
            <person name="Kudo C."/>
            <person name="Tonouchi A."/>
        </authorList>
    </citation>
    <scope>NUCLEOTIDE SEQUENCE [LARGE SCALE GENOMIC DNA]</scope>
    <source>
        <strain evidence="4 5">AX-7</strain>
    </source>
</reference>
<dbReference type="Pfam" id="PF22666">
    <property type="entry name" value="Glyco_hydro_2_N2"/>
    <property type="match status" value="1"/>
</dbReference>
<evidence type="ECO:0000259" key="3">
    <source>
        <dbReference type="Pfam" id="PF22666"/>
    </source>
</evidence>
<gene>
    <name evidence="4" type="ORF">CCAX7_43640</name>
</gene>
<dbReference type="CDD" id="cd03143">
    <property type="entry name" value="A4_beta-galactosidase_middle_domain"/>
    <property type="match status" value="1"/>
</dbReference>
<accession>A0A402CXD2</accession>
<evidence type="ECO:0000256" key="1">
    <source>
        <dbReference type="ARBA" id="ARBA00022729"/>
    </source>
</evidence>
<dbReference type="NCBIfam" id="NF045579">
    <property type="entry name" value="rhamnoside_JR"/>
    <property type="match status" value="1"/>
</dbReference>
<dbReference type="EMBL" id="AP025739">
    <property type="protein sequence ID" value="BDI32313.1"/>
    <property type="molecule type" value="Genomic_DNA"/>
</dbReference>